<dbReference type="AlphaFoldDB" id="A0A2J0YUI1"/>
<protein>
    <submittedName>
        <fullName evidence="1">Uncharacterized protein</fullName>
    </submittedName>
</protein>
<evidence type="ECO:0000313" key="2">
    <source>
        <dbReference type="Proteomes" id="UP000231987"/>
    </source>
</evidence>
<sequence>MMAFWVFYGSNFFLMCLSIQHNSRRNTWLRGDAFRYSNMITELIFILVRRRLKQPRSSHAIP</sequence>
<comment type="caution">
    <text evidence="1">The sequence shown here is derived from an EMBL/GenBank/DDBJ whole genome shotgun (WGS) entry which is preliminary data.</text>
</comment>
<evidence type="ECO:0000313" key="1">
    <source>
        <dbReference type="EMBL" id="PJR10545.1"/>
    </source>
</evidence>
<dbReference type="Proteomes" id="UP000231987">
    <property type="component" value="Unassembled WGS sequence"/>
</dbReference>
<dbReference type="EMBL" id="NJGD01000023">
    <property type="protein sequence ID" value="PJR10545.1"/>
    <property type="molecule type" value="Genomic_DNA"/>
</dbReference>
<reference evidence="1 2" key="1">
    <citation type="submission" date="2017-06" db="EMBL/GenBank/DDBJ databases">
        <title>Ensifer strains isolated from leguminous trees and herbs display diverse denitrification phenotypes with some acting as strong N2O sinks.</title>
        <authorList>
            <person name="Woliy K."/>
            <person name="Mania D."/>
            <person name="Bakken L.R."/>
            <person name="Frostegard A."/>
        </authorList>
    </citation>
    <scope>NUCLEOTIDE SEQUENCE [LARGE SCALE GENOMIC DNA]</scope>
    <source>
        <strain evidence="1 2">AC50a</strain>
    </source>
</reference>
<proteinExistence type="predicted"/>
<accession>A0A2J0YUI1</accession>
<name>A0A2J0YUI1_RHIML</name>
<organism evidence="1 2">
    <name type="scientific">Rhizobium meliloti</name>
    <name type="common">Ensifer meliloti</name>
    <name type="synonym">Sinorhizobium meliloti</name>
    <dbReference type="NCBI Taxonomy" id="382"/>
    <lineage>
        <taxon>Bacteria</taxon>
        <taxon>Pseudomonadati</taxon>
        <taxon>Pseudomonadota</taxon>
        <taxon>Alphaproteobacteria</taxon>
        <taxon>Hyphomicrobiales</taxon>
        <taxon>Rhizobiaceae</taxon>
        <taxon>Sinorhizobium/Ensifer group</taxon>
        <taxon>Sinorhizobium</taxon>
    </lineage>
</organism>
<gene>
    <name evidence="1" type="ORF">CEJ86_29110</name>
</gene>